<reference evidence="4 5" key="1">
    <citation type="submission" date="2021-03" db="EMBL/GenBank/DDBJ databases">
        <title>Antimicrobial resistance genes in bacteria isolated from Japanese honey, and their potential for conferring macrolide and lincosamide resistance in the American foulbrood pathogen Paenibacillus larvae.</title>
        <authorList>
            <person name="Okamoto M."/>
            <person name="Kumagai M."/>
            <person name="Kanamori H."/>
            <person name="Takamatsu D."/>
        </authorList>
    </citation>
    <scope>NUCLEOTIDE SEQUENCE [LARGE SCALE GENOMIC DNA]</scope>
    <source>
        <strain evidence="4 5">J41TS12</strain>
    </source>
</reference>
<dbReference type="Proteomes" id="UP000681162">
    <property type="component" value="Unassembled WGS sequence"/>
</dbReference>
<dbReference type="EMBL" id="BORR01000024">
    <property type="protein sequence ID" value="GIO39579.1"/>
    <property type="molecule type" value="Genomic_DNA"/>
</dbReference>
<accession>A0A920CJL8</accession>
<evidence type="ECO:0000313" key="5">
    <source>
        <dbReference type="Proteomes" id="UP000681162"/>
    </source>
</evidence>
<organism evidence="4 5">
    <name type="scientific">Paenibacillus antibioticophila</name>
    <dbReference type="NCBI Taxonomy" id="1274374"/>
    <lineage>
        <taxon>Bacteria</taxon>
        <taxon>Bacillati</taxon>
        <taxon>Bacillota</taxon>
        <taxon>Bacilli</taxon>
        <taxon>Bacillales</taxon>
        <taxon>Paenibacillaceae</taxon>
        <taxon>Paenibacillus</taxon>
    </lineage>
</organism>
<dbReference type="Gene3D" id="3.40.50.1980">
    <property type="entry name" value="Nitrogenase molybdenum iron protein domain"/>
    <property type="match status" value="2"/>
</dbReference>
<feature type="region of interest" description="Disordered" evidence="2">
    <location>
        <begin position="86"/>
        <end position="113"/>
    </location>
</feature>
<keyword evidence="5" id="KW-1185">Reference proteome</keyword>
<evidence type="ECO:0000256" key="2">
    <source>
        <dbReference type="SAM" id="MobiDB-lite"/>
    </source>
</evidence>
<dbReference type="PANTHER" id="PTHR30535">
    <property type="entry name" value="VITAMIN B12-BINDING PROTEIN"/>
    <property type="match status" value="1"/>
</dbReference>
<dbReference type="Pfam" id="PF01497">
    <property type="entry name" value="Peripla_BP_2"/>
    <property type="match status" value="1"/>
</dbReference>
<dbReference type="PROSITE" id="PS50983">
    <property type="entry name" value="FE_B12_PBP"/>
    <property type="match status" value="1"/>
</dbReference>
<gene>
    <name evidence="4" type="ORF">J41TS12_44400</name>
</gene>
<evidence type="ECO:0000313" key="4">
    <source>
        <dbReference type="EMBL" id="GIO39579.1"/>
    </source>
</evidence>
<dbReference type="GO" id="GO:0071281">
    <property type="term" value="P:cellular response to iron ion"/>
    <property type="evidence" value="ECO:0007669"/>
    <property type="project" value="TreeGrafter"/>
</dbReference>
<comment type="caution">
    <text evidence="4">The sequence shown here is derived from an EMBL/GenBank/DDBJ whole genome shotgun (WGS) entry which is preliminary data.</text>
</comment>
<dbReference type="AlphaFoldDB" id="A0A920CJL8"/>
<sequence length="403" mass="43576">MTVQGDHVDWDEQWGGRVTLVGAGLDREKITRSLNSKFTSTNSNNYALTLWRRKKTMHSLKKTTLILLGSLMLAVATGCASSPAADTAAEKQEANSPVSAAEPTESSSVTEETQAEVFLSFTDDADREVTLQAQPQKIVVLSPQLLDLLYAVDGTAIAKATSTGGTIPEKAKAIDDVGGMTTVNTEKLLSLKPDLVIGSTSFHRELVNVLEASNVPFALFTLSTYDDLKEKAQLFGKLAGTEPQANEALAKLEKQIGDLTDKVPADQAPTFIMLNVTPSSISVQRQNTVGIEVAEMLHLKNVAATLEASQKSPSTAPFSLEKIVELDPDYVFVLIHGAREDGEKKVESDLAAQPAWASLRAVKEQRMAILPSDLLLSNPGFRLNESVEYLAELVYPDVYGNEN</sequence>
<feature type="domain" description="Fe/B12 periplasmic-binding" evidence="3">
    <location>
        <begin position="137"/>
        <end position="398"/>
    </location>
</feature>
<dbReference type="PANTHER" id="PTHR30535:SF34">
    <property type="entry name" value="MOLYBDATE-BINDING PROTEIN MOLA"/>
    <property type="match status" value="1"/>
</dbReference>
<dbReference type="RefSeq" id="WP_249413153.1">
    <property type="nucleotide sequence ID" value="NZ_BORR01000024.1"/>
</dbReference>
<evidence type="ECO:0000259" key="3">
    <source>
        <dbReference type="PROSITE" id="PS50983"/>
    </source>
</evidence>
<protein>
    <recommendedName>
        <fullName evidence="3">Fe/B12 periplasmic-binding domain-containing protein</fullName>
    </recommendedName>
</protein>
<evidence type="ECO:0000256" key="1">
    <source>
        <dbReference type="ARBA" id="ARBA00008814"/>
    </source>
</evidence>
<dbReference type="SUPFAM" id="SSF53807">
    <property type="entry name" value="Helical backbone' metal receptor"/>
    <property type="match status" value="1"/>
</dbReference>
<dbReference type="InterPro" id="IPR002491">
    <property type="entry name" value="ABC_transptr_periplasmic_BD"/>
</dbReference>
<dbReference type="InterPro" id="IPR050902">
    <property type="entry name" value="ABC_Transporter_SBP"/>
</dbReference>
<feature type="compositionally biased region" description="Low complexity" evidence="2">
    <location>
        <begin position="96"/>
        <end position="113"/>
    </location>
</feature>
<proteinExistence type="inferred from homology"/>
<name>A0A920CJL8_9BACL</name>
<comment type="similarity">
    <text evidence="1">Belongs to the bacterial solute-binding protein 8 family.</text>
</comment>